<dbReference type="AlphaFoldDB" id="A0A9W6VI91"/>
<dbReference type="EMBL" id="BSTI01000010">
    <property type="protein sequence ID" value="GLY68182.1"/>
    <property type="molecule type" value="Genomic_DNA"/>
</dbReference>
<dbReference type="SUPFAM" id="SSF81301">
    <property type="entry name" value="Nucleotidyltransferase"/>
    <property type="match status" value="1"/>
</dbReference>
<organism evidence="1 2">
    <name type="scientific">Amycolatopsis taiwanensis</name>
    <dbReference type="NCBI Taxonomy" id="342230"/>
    <lineage>
        <taxon>Bacteria</taxon>
        <taxon>Bacillati</taxon>
        <taxon>Actinomycetota</taxon>
        <taxon>Actinomycetes</taxon>
        <taxon>Pseudonocardiales</taxon>
        <taxon>Pseudonocardiaceae</taxon>
        <taxon>Amycolatopsis</taxon>
    </lineage>
</organism>
<protein>
    <recommendedName>
        <fullName evidence="3">Amino acid transporter</fullName>
    </recommendedName>
</protein>
<proteinExistence type="predicted"/>
<keyword evidence="2" id="KW-1185">Reference proteome</keyword>
<reference evidence="1" key="1">
    <citation type="submission" date="2023-03" db="EMBL/GenBank/DDBJ databases">
        <title>Amycolatopsis taiwanensis NBRC 103393.</title>
        <authorList>
            <person name="Ichikawa N."/>
            <person name="Sato H."/>
            <person name="Tonouchi N."/>
        </authorList>
    </citation>
    <scope>NUCLEOTIDE SEQUENCE</scope>
    <source>
        <strain evidence="1">NBRC 103393</strain>
    </source>
</reference>
<comment type="caution">
    <text evidence="1">The sequence shown here is derived from an EMBL/GenBank/DDBJ whole genome shotgun (WGS) entry which is preliminary data.</text>
</comment>
<accession>A0A9W6VI91</accession>
<dbReference type="Pfam" id="PF10706">
    <property type="entry name" value="Aminoglyc_resit"/>
    <property type="match status" value="1"/>
</dbReference>
<name>A0A9W6VI91_9PSEU</name>
<gene>
    <name evidence="1" type="ORF">Atai01_48010</name>
</gene>
<dbReference type="Proteomes" id="UP001165136">
    <property type="component" value="Unassembled WGS sequence"/>
</dbReference>
<evidence type="ECO:0000313" key="2">
    <source>
        <dbReference type="Proteomes" id="UP001165136"/>
    </source>
</evidence>
<sequence>MAPTRTPWGVWEPATPAEVARKFGTLPVPWWLAGGYAIEFALGHPVRDHADIDVLVLRRDHLAVQDALAGWQWWAADPPGALRPWRLGERLPVGVHDLWCRPDTDRPWRVQVMVDESSGDDWVSSRNPDVRRPIAGIGDTSGDGIPFLCPEIQLFYKAKGHRPKDDVDFAAVLPILTIEQREWLAYAITRTYGPHPWLRQLAGRRAPKH</sequence>
<dbReference type="Gene3D" id="3.30.460.40">
    <property type="match status" value="1"/>
</dbReference>
<evidence type="ECO:0000313" key="1">
    <source>
        <dbReference type="EMBL" id="GLY68182.1"/>
    </source>
</evidence>
<dbReference type="InterPro" id="IPR019646">
    <property type="entry name" value="Aminoglyc_AdlTrfase"/>
</dbReference>
<dbReference type="InterPro" id="IPR043519">
    <property type="entry name" value="NT_sf"/>
</dbReference>
<evidence type="ECO:0008006" key="3">
    <source>
        <dbReference type="Google" id="ProtNLM"/>
    </source>
</evidence>